<evidence type="ECO:0000256" key="1">
    <source>
        <dbReference type="ARBA" id="ARBA00008861"/>
    </source>
</evidence>
<dbReference type="InterPro" id="IPR036568">
    <property type="entry name" value="GGCT-like_sf"/>
</dbReference>
<dbReference type="GO" id="GO:0016740">
    <property type="term" value="F:transferase activity"/>
    <property type="evidence" value="ECO:0007669"/>
    <property type="project" value="UniProtKB-KW"/>
</dbReference>
<feature type="domain" description="Gamma-glutamylcyclotransferase AIG2-like" evidence="4">
    <location>
        <begin position="17"/>
        <end position="144"/>
    </location>
</feature>
<gene>
    <name evidence="5" type="ORF">DFQ27_005890</name>
</gene>
<evidence type="ECO:0000256" key="3">
    <source>
        <dbReference type="ARBA" id="ARBA00030602"/>
    </source>
</evidence>
<sequence>MAEAAPMADDSHCNEPLFVYGSLMHPRILNAIAPTHPHVARRFVSARLPGYVRHPYHNEPYPGMIASSDPDAFVDGVLIFGLTPVDHTKLDEFEGDEYTRASVPVAVKDQVPASKPSEQGSLLAGSTVTATTYLFSGPRHHLDLTKQWDYEAFARDHLDRWMQTGSDFSQLTPQDSD</sequence>
<dbReference type="InterPro" id="IPR045038">
    <property type="entry name" value="AIG2-like"/>
</dbReference>
<dbReference type="AlphaFoldDB" id="A0A9P6Q114"/>
<protein>
    <recommendedName>
        <fullName evidence="3">Putative gamma-glutamylcyclotransferase</fullName>
    </recommendedName>
</protein>
<dbReference type="PANTHER" id="PTHR31544:SF2">
    <property type="entry name" value="AIG2-LIKE PROTEIN D"/>
    <property type="match status" value="1"/>
</dbReference>
<keyword evidence="6" id="KW-1185">Reference proteome</keyword>
<evidence type="ECO:0000256" key="2">
    <source>
        <dbReference type="ARBA" id="ARBA00022679"/>
    </source>
</evidence>
<dbReference type="PANTHER" id="PTHR31544">
    <property type="entry name" value="AIG2-LIKE PROTEIN D"/>
    <property type="match status" value="1"/>
</dbReference>
<evidence type="ECO:0000313" key="5">
    <source>
        <dbReference type="EMBL" id="KAG0256138.1"/>
    </source>
</evidence>
<dbReference type="EMBL" id="JAAAJB010000424">
    <property type="protein sequence ID" value="KAG0256138.1"/>
    <property type="molecule type" value="Genomic_DNA"/>
</dbReference>
<reference evidence="5" key="1">
    <citation type="journal article" date="2020" name="Fungal Divers.">
        <title>Resolving the Mortierellaceae phylogeny through synthesis of multi-gene phylogenetics and phylogenomics.</title>
        <authorList>
            <person name="Vandepol N."/>
            <person name="Liber J."/>
            <person name="Desiro A."/>
            <person name="Na H."/>
            <person name="Kennedy M."/>
            <person name="Barry K."/>
            <person name="Grigoriev I.V."/>
            <person name="Miller A.N."/>
            <person name="O'Donnell K."/>
            <person name="Stajich J.E."/>
            <person name="Bonito G."/>
        </authorList>
    </citation>
    <scope>NUCLEOTIDE SEQUENCE</scope>
    <source>
        <strain evidence="5">BC1065</strain>
    </source>
</reference>
<evidence type="ECO:0000259" key="4">
    <source>
        <dbReference type="Pfam" id="PF06094"/>
    </source>
</evidence>
<dbReference type="InterPro" id="IPR009288">
    <property type="entry name" value="AIG2-like_dom"/>
</dbReference>
<comment type="similarity">
    <text evidence="1">Belongs to the gamma-glutamylcyclotransferase family.</text>
</comment>
<dbReference type="CDD" id="cd06661">
    <property type="entry name" value="GGCT_like"/>
    <property type="match status" value="1"/>
</dbReference>
<evidence type="ECO:0000313" key="6">
    <source>
        <dbReference type="Proteomes" id="UP000807716"/>
    </source>
</evidence>
<keyword evidence="2" id="KW-0808">Transferase</keyword>
<dbReference type="Proteomes" id="UP000807716">
    <property type="component" value="Unassembled WGS sequence"/>
</dbReference>
<dbReference type="InterPro" id="IPR013024">
    <property type="entry name" value="GGCT-like"/>
</dbReference>
<dbReference type="OrthoDB" id="1044435at2759"/>
<name>A0A9P6Q114_9FUNG</name>
<dbReference type="SUPFAM" id="SSF110857">
    <property type="entry name" value="Gamma-glutamyl cyclotransferase-like"/>
    <property type="match status" value="1"/>
</dbReference>
<dbReference type="Gene3D" id="3.10.490.10">
    <property type="entry name" value="Gamma-glutamyl cyclotransferase-like"/>
    <property type="match status" value="1"/>
</dbReference>
<comment type="caution">
    <text evidence="5">The sequence shown here is derived from an EMBL/GenBank/DDBJ whole genome shotgun (WGS) entry which is preliminary data.</text>
</comment>
<accession>A0A9P6Q114</accession>
<dbReference type="Pfam" id="PF06094">
    <property type="entry name" value="GGACT"/>
    <property type="match status" value="1"/>
</dbReference>
<proteinExistence type="inferred from homology"/>
<organism evidence="5 6">
    <name type="scientific">Actinomortierella ambigua</name>
    <dbReference type="NCBI Taxonomy" id="1343610"/>
    <lineage>
        <taxon>Eukaryota</taxon>
        <taxon>Fungi</taxon>
        <taxon>Fungi incertae sedis</taxon>
        <taxon>Mucoromycota</taxon>
        <taxon>Mortierellomycotina</taxon>
        <taxon>Mortierellomycetes</taxon>
        <taxon>Mortierellales</taxon>
        <taxon>Mortierellaceae</taxon>
        <taxon>Actinomortierella</taxon>
    </lineage>
</organism>